<reference evidence="1" key="1">
    <citation type="submission" date="2022-11" db="EMBL/GenBank/DDBJ databases">
        <title>Chromosome-level genome of Pogonophryne albipinna.</title>
        <authorList>
            <person name="Jo E."/>
        </authorList>
    </citation>
    <scope>NUCLEOTIDE SEQUENCE</scope>
    <source>
        <strain evidence="1">SGF0006</strain>
        <tissue evidence="1">Muscle</tissue>
    </source>
</reference>
<proteinExistence type="predicted"/>
<protein>
    <submittedName>
        <fullName evidence="1">Uncharacterized protein</fullName>
    </submittedName>
</protein>
<dbReference type="EMBL" id="JAPTMU010000018">
    <property type="protein sequence ID" value="KAJ4928330.1"/>
    <property type="molecule type" value="Genomic_DNA"/>
</dbReference>
<sequence>MAASRGGVAFWVGCVRSHGRRQAAGKHSWSLCQAVDWHWIRQTRPLSIASWALAPPNSLRYQNIKQPVLSHPFHHASQPLSGADGEEEWEGALSVCVLVRQGESHSLHTLLEVPLFAHNKLNLLAPGLHSPSEFSFPLTTVDGSREDDISVDSFKRNGAAIEREHGCFRSLFEAERCPAPFMYGSQFYCFHCPGTEPAPGCGLKTMEDIGLENKLVVLSLQPHSSLLRIELPSFFSKVHDYTMYSNDLEFINGLINSNSRGLLVYQLTLSLWRVLCVCYYSKARLEVLKLTKHSEDGTVKARWRIIGLPFYSQLLRFYRKDKSQLYRSYDAFSTFYIGPDGLIHCHKVETVMPLQPPVLPTVTSLLAGALVALGAQEHRPALNLLPLLLSSLRHSGN</sequence>
<evidence type="ECO:0000313" key="1">
    <source>
        <dbReference type="EMBL" id="KAJ4928330.1"/>
    </source>
</evidence>
<dbReference type="InterPro" id="IPR018790">
    <property type="entry name" value="DUF2358"/>
</dbReference>
<dbReference type="PANTHER" id="PTHR31094">
    <property type="entry name" value="RIKEN CDNA 2310061I04 GENE"/>
    <property type="match status" value="1"/>
</dbReference>
<evidence type="ECO:0000313" key="2">
    <source>
        <dbReference type="Proteomes" id="UP001219934"/>
    </source>
</evidence>
<dbReference type="Pfam" id="PF10184">
    <property type="entry name" value="DUF2358"/>
    <property type="match status" value="1"/>
</dbReference>
<name>A0AAD6AQ69_9TELE</name>
<organism evidence="1 2">
    <name type="scientific">Pogonophryne albipinna</name>
    <dbReference type="NCBI Taxonomy" id="1090488"/>
    <lineage>
        <taxon>Eukaryota</taxon>
        <taxon>Metazoa</taxon>
        <taxon>Chordata</taxon>
        <taxon>Craniata</taxon>
        <taxon>Vertebrata</taxon>
        <taxon>Euteleostomi</taxon>
        <taxon>Actinopterygii</taxon>
        <taxon>Neopterygii</taxon>
        <taxon>Teleostei</taxon>
        <taxon>Neoteleostei</taxon>
        <taxon>Acanthomorphata</taxon>
        <taxon>Eupercaria</taxon>
        <taxon>Perciformes</taxon>
        <taxon>Notothenioidei</taxon>
        <taxon>Pogonophryne</taxon>
    </lineage>
</organism>
<dbReference type="Proteomes" id="UP001219934">
    <property type="component" value="Unassembled WGS sequence"/>
</dbReference>
<keyword evidence="2" id="KW-1185">Reference proteome</keyword>
<dbReference type="PANTHER" id="PTHR31094:SF2">
    <property type="entry name" value="RIKEN CDNA 2310061I04 GENE"/>
    <property type="match status" value="1"/>
</dbReference>
<accession>A0AAD6AQ69</accession>
<dbReference type="AlphaFoldDB" id="A0AAD6AQ69"/>
<gene>
    <name evidence="1" type="ORF">JOQ06_016122</name>
</gene>
<comment type="caution">
    <text evidence="1">The sequence shown here is derived from an EMBL/GenBank/DDBJ whole genome shotgun (WGS) entry which is preliminary data.</text>
</comment>